<dbReference type="PROSITE" id="PS51755">
    <property type="entry name" value="OMPR_PHOB"/>
    <property type="match status" value="1"/>
</dbReference>
<dbReference type="InterPro" id="IPR011006">
    <property type="entry name" value="CheY-like_superfamily"/>
</dbReference>
<dbReference type="GO" id="GO:0005829">
    <property type="term" value="C:cytosol"/>
    <property type="evidence" value="ECO:0007669"/>
    <property type="project" value="TreeGrafter"/>
</dbReference>
<dbReference type="RefSeq" id="WP_092872560.1">
    <property type="nucleotide sequence ID" value="NZ_FOJY01000010.1"/>
</dbReference>
<keyword evidence="13" id="KW-1185">Reference proteome</keyword>
<feature type="modified residue" description="4-aspartylphosphate" evidence="8">
    <location>
        <position position="54"/>
    </location>
</feature>
<evidence type="ECO:0000256" key="3">
    <source>
        <dbReference type="ARBA" id="ARBA00023012"/>
    </source>
</evidence>
<dbReference type="SMART" id="SM00448">
    <property type="entry name" value="REC"/>
    <property type="match status" value="1"/>
</dbReference>
<dbReference type="Pfam" id="PF00072">
    <property type="entry name" value="Response_reg"/>
    <property type="match status" value="1"/>
</dbReference>
<name>A0A1I0YKU0_9FIRM</name>
<dbReference type="Gene3D" id="1.10.10.10">
    <property type="entry name" value="Winged helix-like DNA-binding domain superfamily/Winged helix DNA-binding domain"/>
    <property type="match status" value="1"/>
</dbReference>
<dbReference type="AlphaFoldDB" id="A0A1I0YKU0"/>
<dbReference type="GO" id="GO:0000156">
    <property type="term" value="F:phosphorelay response regulator activity"/>
    <property type="evidence" value="ECO:0007669"/>
    <property type="project" value="TreeGrafter"/>
</dbReference>
<dbReference type="Proteomes" id="UP000198838">
    <property type="component" value="Unassembled WGS sequence"/>
</dbReference>
<dbReference type="SUPFAM" id="SSF52172">
    <property type="entry name" value="CheY-like"/>
    <property type="match status" value="1"/>
</dbReference>
<evidence type="ECO:0000259" key="11">
    <source>
        <dbReference type="PROSITE" id="PS51755"/>
    </source>
</evidence>
<keyword evidence="5 9" id="KW-0238">DNA-binding</keyword>
<dbReference type="PANTHER" id="PTHR48111:SF1">
    <property type="entry name" value="TWO-COMPONENT RESPONSE REGULATOR ORR33"/>
    <property type="match status" value="1"/>
</dbReference>
<evidence type="ECO:0000256" key="1">
    <source>
        <dbReference type="ARBA" id="ARBA00018672"/>
    </source>
</evidence>
<evidence type="ECO:0000256" key="2">
    <source>
        <dbReference type="ARBA" id="ARBA00022553"/>
    </source>
</evidence>
<dbReference type="Gene3D" id="6.10.250.690">
    <property type="match status" value="1"/>
</dbReference>
<dbReference type="SMART" id="SM00862">
    <property type="entry name" value="Trans_reg_C"/>
    <property type="match status" value="1"/>
</dbReference>
<evidence type="ECO:0000256" key="5">
    <source>
        <dbReference type="ARBA" id="ARBA00023125"/>
    </source>
</evidence>
<dbReference type="GO" id="GO:0006355">
    <property type="term" value="P:regulation of DNA-templated transcription"/>
    <property type="evidence" value="ECO:0007669"/>
    <property type="project" value="InterPro"/>
</dbReference>
<feature type="DNA-binding region" description="OmpR/PhoB-type" evidence="9">
    <location>
        <begin position="128"/>
        <end position="227"/>
    </location>
</feature>
<evidence type="ECO:0000256" key="9">
    <source>
        <dbReference type="PROSITE-ProRule" id="PRU01091"/>
    </source>
</evidence>
<evidence type="ECO:0000256" key="6">
    <source>
        <dbReference type="ARBA" id="ARBA00023163"/>
    </source>
</evidence>
<evidence type="ECO:0000313" key="13">
    <source>
        <dbReference type="Proteomes" id="UP000198838"/>
    </source>
</evidence>
<feature type="domain" description="OmpR/PhoB-type" evidence="11">
    <location>
        <begin position="128"/>
        <end position="227"/>
    </location>
</feature>
<dbReference type="GO" id="GO:0000976">
    <property type="term" value="F:transcription cis-regulatory region binding"/>
    <property type="evidence" value="ECO:0007669"/>
    <property type="project" value="TreeGrafter"/>
</dbReference>
<sequence>MSEKKLLFVDDDLEVLKINKKYFETEGFKVKVTNSAKEAKKIVTNFSPDLIVLDVMMPDIDGFGICKALRKITKVPILFLSGKIDEEAKIKGFSLGGDDYLEKPCSLLELKARIIANIRRSQTYDNNSSIKNFGNLSIDEKSHKVSWMDEEISLSKREYQLLSFFLEKEGDIVTFEDIGKEMFGMYSEDDRRVVMVQVSRLRKKLNAYAKDNELIETIWSKGYKFSAR</sequence>
<dbReference type="InterPro" id="IPR016032">
    <property type="entry name" value="Sig_transdc_resp-reg_C-effctor"/>
</dbReference>
<accession>A0A1I0YKU0</accession>
<dbReference type="Gene3D" id="3.40.50.2300">
    <property type="match status" value="1"/>
</dbReference>
<dbReference type="OrthoDB" id="1646152at2"/>
<keyword evidence="3" id="KW-0902">Two-component regulatory system</keyword>
<dbReference type="CDD" id="cd00383">
    <property type="entry name" value="trans_reg_C"/>
    <property type="match status" value="1"/>
</dbReference>
<dbReference type="InterPro" id="IPR036388">
    <property type="entry name" value="WH-like_DNA-bd_sf"/>
</dbReference>
<evidence type="ECO:0000256" key="8">
    <source>
        <dbReference type="PROSITE-ProRule" id="PRU00169"/>
    </source>
</evidence>
<evidence type="ECO:0000256" key="4">
    <source>
        <dbReference type="ARBA" id="ARBA00023015"/>
    </source>
</evidence>
<evidence type="ECO:0000256" key="7">
    <source>
        <dbReference type="ARBA" id="ARBA00024867"/>
    </source>
</evidence>
<dbReference type="SUPFAM" id="SSF46894">
    <property type="entry name" value="C-terminal effector domain of the bipartite response regulators"/>
    <property type="match status" value="1"/>
</dbReference>
<dbReference type="InterPro" id="IPR001867">
    <property type="entry name" value="OmpR/PhoB-type_DNA-bd"/>
</dbReference>
<dbReference type="CDD" id="cd17574">
    <property type="entry name" value="REC_OmpR"/>
    <property type="match status" value="1"/>
</dbReference>
<dbReference type="GO" id="GO:0032993">
    <property type="term" value="C:protein-DNA complex"/>
    <property type="evidence" value="ECO:0007669"/>
    <property type="project" value="TreeGrafter"/>
</dbReference>
<keyword evidence="4" id="KW-0805">Transcription regulation</keyword>
<evidence type="ECO:0000313" key="12">
    <source>
        <dbReference type="EMBL" id="SFB14009.1"/>
    </source>
</evidence>
<protein>
    <recommendedName>
        <fullName evidence="1">Stage 0 sporulation protein A homolog</fullName>
    </recommendedName>
</protein>
<organism evidence="12 13">
    <name type="scientific">Acetitomaculum ruminis DSM 5522</name>
    <dbReference type="NCBI Taxonomy" id="1120918"/>
    <lineage>
        <taxon>Bacteria</taxon>
        <taxon>Bacillati</taxon>
        <taxon>Bacillota</taxon>
        <taxon>Clostridia</taxon>
        <taxon>Lachnospirales</taxon>
        <taxon>Lachnospiraceae</taxon>
        <taxon>Acetitomaculum</taxon>
    </lineage>
</organism>
<keyword evidence="6" id="KW-0804">Transcription</keyword>
<dbReference type="PROSITE" id="PS50110">
    <property type="entry name" value="RESPONSE_REGULATORY"/>
    <property type="match status" value="1"/>
</dbReference>
<dbReference type="PANTHER" id="PTHR48111">
    <property type="entry name" value="REGULATOR OF RPOS"/>
    <property type="match status" value="1"/>
</dbReference>
<dbReference type="Pfam" id="PF00486">
    <property type="entry name" value="Trans_reg_C"/>
    <property type="match status" value="1"/>
</dbReference>
<proteinExistence type="predicted"/>
<comment type="function">
    <text evidence="7">May play the central regulatory role in sporulation. It may be an element of the effector pathway responsible for the activation of sporulation genes in response to nutritional stress. Spo0A may act in concert with spo0H (a sigma factor) to control the expression of some genes that are critical to the sporulation process.</text>
</comment>
<dbReference type="InterPro" id="IPR039420">
    <property type="entry name" value="WalR-like"/>
</dbReference>
<dbReference type="InterPro" id="IPR001789">
    <property type="entry name" value="Sig_transdc_resp-reg_receiver"/>
</dbReference>
<feature type="domain" description="Response regulatory" evidence="10">
    <location>
        <begin position="5"/>
        <end position="118"/>
    </location>
</feature>
<dbReference type="EMBL" id="FOJY01000010">
    <property type="protein sequence ID" value="SFB14009.1"/>
    <property type="molecule type" value="Genomic_DNA"/>
</dbReference>
<gene>
    <name evidence="12" type="ORF">SAMN05216249_11092</name>
</gene>
<dbReference type="STRING" id="1120918.SAMN05216249_11092"/>
<keyword evidence="2 8" id="KW-0597">Phosphoprotein</keyword>
<evidence type="ECO:0000259" key="10">
    <source>
        <dbReference type="PROSITE" id="PS50110"/>
    </source>
</evidence>
<reference evidence="12 13" key="1">
    <citation type="submission" date="2016-10" db="EMBL/GenBank/DDBJ databases">
        <authorList>
            <person name="de Groot N.N."/>
        </authorList>
    </citation>
    <scope>NUCLEOTIDE SEQUENCE [LARGE SCALE GENOMIC DNA]</scope>
    <source>
        <strain evidence="12 13">DSM 5522</strain>
    </source>
</reference>